<name>T0QXB6_AERSA</name>
<organism evidence="1 2">
    <name type="scientific">Aeromonas salmonicida subsp. pectinolytica 34mel</name>
    <dbReference type="NCBI Taxonomy" id="1324960"/>
    <lineage>
        <taxon>Bacteria</taxon>
        <taxon>Pseudomonadati</taxon>
        <taxon>Pseudomonadota</taxon>
        <taxon>Gammaproteobacteria</taxon>
        <taxon>Aeromonadales</taxon>
        <taxon>Aeromonadaceae</taxon>
        <taxon>Aeromonas</taxon>
    </lineage>
</organism>
<dbReference type="AlphaFoldDB" id="T0QXB6"/>
<dbReference type="EMBL" id="CP022426">
    <property type="protein sequence ID" value="ATP09807.1"/>
    <property type="molecule type" value="Genomic_DNA"/>
</dbReference>
<dbReference type="Proteomes" id="UP000222916">
    <property type="component" value="Chromosome"/>
</dbReference>
<dbReference type="RefSeq" id="WP_021140024.1">
    <property type="nucleotide sequence ID" value="NZ_ARYZ02000042.1"/>
</dbReference>
<sequence length="134" mass="15527">MIEQSIYKCLSMNGYFDEVHPFEAPDNIPGGKSVITYMGIGTRIDTKYYASETMKHQLDKSSFLCSITIIPDNRNTPKYFTMVEEFSKLRGHIANYQDEQVLQMEVESYEDFKSNVGQYVREFTVTVLHKTILT</sequence>
<reference evidence="2" key="1">
    <citation type="journal article" date="2018" name="BMC Genomics">
        <title>The complete and fully assembled genome sequence of Aeromonas salmonicida subsp. pectinolytica and its comparative analysis with other Aeromonas species: investigation of the mobilome in environmental and pathogenic strains.</title>
        <authorList>
            <person name="Pfeiffer F."/>
            <person name="Zamora-Lagos M.A."/>
            <person name="Blettinger M."/>
            <person name="Yeroslaviz A."/>
            <person name="Dahl A."/>
            <person name="Gruber S."/>
            <person name="Habermann B.H."/>
        </authorList>
    </citation>
    <scope>NUCLEOTIDE SEQUENCE [LARGE SCALE GENOMIC DNA]</scope>
    <source>
        <strain evidence="2">34mel</strain>
    </source>
</reference>
<gene>
    <name evidence="1" type="ORF">Asalp_26670</name>
</gene>
<proteinExistence type="predicted"/>
<evidence type="ECO:0000313" key="2">
    <source>
        <dbReference type="Proteomes" id="UP000222916"/>
    </source>
</evidence>
<accession>T0QXB6</accession>
<protein>
    <submittedName>
        <fullName evidence="1">Uncharacterized protein</fullName>
    </submittedName>
</protein>
<evidence type="ECO:0000313" key="1">
    <source>
        <dbReference type="EMBL" id="ATP09807.1"/>
    </source>
</evidence>